<dbReference type="InParanoid" id="A0A2J6SGM7"/>
<keyword evidence="1" id="KW-0472">Membrane</keyword>
<keyword evidence="3" id="KW-1185">Reference proteome</keyword>
<keyword evidence="1" id="KW-0812">Transmembrane</keyword>
<proteinExistence type="predicted"/>
<evidence type="ECO:0000313" key="3">
    <source>
        <dbReference type="Proteomes" id="UP000235371"/>
    </source>
</evidence>
<name>A0A2J6SGM7_9HELO</name>
<organism evidence="2 3">
    <name type="scientific">Hyaloscypha bicolor E</name>
    <dbReference type="NCBI Taxonomy" id="1095630"/>
    <lineage>
        <taxon>Eukaryota</taxon>
        <taxon>Fungi</taxon>
        <taxon>Dikarya</taxon>
        <taxon>Ascomycota</taxon>
        <taxon>Pezizomycotina</taxon>
        <taxon>Leotiomycetes</taxon>
        <taxon>Helotiales</taxon>
        <taxon>Hyaloscyphaceae</taxon>
        <taxon>Hyaloscypha</taxon>
        <taxon>Hyaloscypha bicolor</taxon>
    </lineage>
</organism>
<evidence type="ECO:0000313" key="2">
    <source>
        <dbReference type="EMBL" id="PMD49917.1"/>
    </source>
</evidence>
<dbReference type="EMBL" id="KZ613919">
    <property type="protein sequence ID" value="PMD49917.1"/>
    <property type="molecule type" value="Genomic_DNA"/>
</dbReference>
<feature type="transmembrane region" description="Helical" evidence="1">
    <location>
        <begin position="292"/>
        <end position="314"/>
    </location>
</feature>
<evidence type="ECO:0000256" key="1">
    <source>
        <dbReference type="SAM" id="Phobius"/>
    </source>
</evidence>
<reference evidence="2 3" key="1">
    <citation type="submission" date="2016-04" db="EMBL/GenBank/DDBJ databases">
        <title>A degradative enzymes factory behind the ericoid mycorrhizal symbiosis.</title>
        <authorList>
            <consortium name="DOE Joint Genome Institute"/>
            <person name="Martino E."/>
            <person name="Morin E."/>
            <person name="Grelet G."/>
            <person name="Kuo A."/>
            <person name="Kohler A."/>
            <person name="Daghino S."/>
            <person name="Barry K."/>
            <person name="Choi C."/>
            <person name="Cichocki N."/>
            <person name="Clum A."/>
            <person name="Copeland A."/>
            <person name="Hainaut M."/>
            <person name="Haridas S."/>
            <person name="Labutti K."/>
            <person name="Lindquist E."/>
            <person name="Lipzen A."/>
            <person name="Khouja H.-R."/>
            <person name="Murat C."/>
            <person name="Ohm R."/>
            <person name="Olson A."/>
            <person name="Spatafora J."/>
            <person name="Veneault-Fourrey C."/>
            <person name="Henrissat B."/>
            <person name="Grigoriev I."/>
            <person name="Martin F."/>
            <person name="Perotto S."/>
        </authorList>
    </citation>
    <scope>NUCLEOTIDE SEQUENCE [LARGE SCALE GENOMIC DNA]</scope>
    <source>
        <strain evidence="2 3">E</strain>
    </source>
</reference>
<sequence length="323" mass="35725">MNKNDFEEMLGVQGFPCLNELSLAIHAGGHAVFEAEANGRRNFFIGGGVATYSIGAIISHDKNSAITTGCIILGRNIQCDERSFCLSPNSDFNPLAILVLIASILIDKLRTERGEVIVTLKRVERLVEIIEERNREPGSEELTQGDCRSLIIQLSQSARPLGRTQTMIERAKLIMKFVAETAEARPGPQISARLHERIKLIRSSLEYMSADVINLSARLTCQNTIATNLLAQQDVTLSFQVAKDSKAIADATRRDGAAMKIIAWVGAAFLPAGIIAAFLSLIQLQWDVEKIIWVYFAITIPITILILVGVGVFWHRLTRIQRE</sequence>
<protein>
    <submittedName>
        <fullName evidence="2">Uncharacterized protein</fullName>
    </submittedName>
</protein>
<gene>
    <name evidence="2" type="ORF">K444DRAFT_622532</name>
</gene>
<dbReference type="RefSeq" id="XP_024726821.1">
    <property type="nucleotide sequence ID" value="XM_024882119.1"/>
</dbReference>
<feature type="transmembrane region" description="Helical" evidence="1">
    <location>
        <begin position="261"/>
        <end position="286"/>
    </location>
</feature>
<dbReference type="Proteomes" id="UP000235371">
    <property type="component" value="Unassembled WGS sequence"/>
</dbReference>
<dbReference type="AlphaFoldDB" id="A0A2J6SGM7"/>
<keyword evidence="1" id="KW-1133">Transmembrane helix</keyword>
<dbReference type="GeneID" id="36590196"/>
<dbReference type="OrthoDB" id="2830640at2759"/>
<accession>A0A2J6SGM7</accession>